<evidence type="ECO:0000256" key="2">
    <source>
        <dbReference type="ARBA" id="ARBA00004514"/>
    </source>
</evidence>
<dbReference type="KEGG" id="lak:106175355"/>
<dbReference type="AlphaFoldDB" id="A0A1S3JRX3"/>
<evidence type="ECO:0000256" key="4">
    <source>
        <dbReference type="ARBA" id="ARBA00020099"/>
    </source>
</evidence>
<keyword evidence="6" id="KW-0472">Membrane</keyword>
<sequence>MPFVIISTQIRLEKGPTVVGDADSDPELMKFLGAELVQQLGNDFSQYEVSCSPRVVLNQLEKKGYKVLGMTGIGQTCIWTLHLPLEQSTQNDGDF</sequence>
<protein>
    <recommendedName>
        <fullName evidence="4">GTP cyclohydrolase 1 feedback regulatory protein</fullName>
    </recommendedName>
    <alternativeName>
        <fullName evidence="8">GTP cyclohydrolase I feedback regulatory protein</fullName>
    </alternativeName>
</protein>
<evidence type="ECO:0000256" key="5">
    <source>
        <dbReference type="ARBA" id="ARBA00022490"/>
    </source>
</evidence>
<dbReference type="Proteomes" id="UP000085678">
    <property type="component" value="Unplaced"/>
</dbReference>
<proteinExistence type="inferred from homology"/>
<dbReference type="OrthoDB" id="64291at2759"/>
<dbReference type="GO" id="GO:0031965">
    <property type="term" value="C:nuclear membrane"/>
    <property type="evidence" value="ECO:0007669"/>
    <property type="project" value="UniProtKB-SubCell"/>
</dbReference>
<keyword evidence="9" id="KW-1185">Reference proteome</keyword>
<dbReference type="STRING" id="7574.A0A1S3JRX3"/>
<evidence type="ECO:0000256" key="1">
    <source>
        <dbReference type="ARBA" id="ARBA00004126"/>
    </source>
</evidence>
<dbReference type="RefSeq" id="XP_013412749.1">
    <property type="nucleotide sequence ID" value="XM_013557295.1"/>
</dbReference>
<dbReference type="PANTHER" id="PTHR16852:SF2">
    <property type="entry name" value="GTP CYCLOHYDROLASE 1 FEEDBACK REGULATORY PROTEIN"/>
    <property type="match status" value="1"/>
</dbReference>
<evidence type="ECO:0000256" key="8">
    <source>
        <dbReference type="ARBA" id="ARBA00032599"/>
    </source>
</evidence>
<name>A0A1S3JRX3_LINAN</name>
<evidence type="ECO:0000256" key="7">
    <source>
        <dbReference type="ARBA" id="ARBA00023242"/>
    </source>
</evidence>
<keyword evidence="7" id="KW-0539">Nucleus</keyword>
<comment type="subcellular location">
    <subcellularLocation>
        <location evidence="2">Cytoplasm</location>
        <location evidence="2">Cytosol</location>
    </subcellularLocation>
    <subcellularLocation>
        <location evidence="1">Nucleus membrane</location>
    </subcellularLocation>
</comment>
<evidence type="ECO:0000313" key="9">
    <source>
        <dbReference type="Proteomes" id="UP000085678"/>
    </source>
</evidence>
<gene>
    <name evidence="10" type="primary">LOC106175355</name>
</gene>
<dbReference type="PANTHER" id="PTHR16852">
    <property type="entry name" value="GTP CYCLOHYDROLASE 1 FEEDBACK REGULATORY PROTEIN"/>
    <property type="match status" value="1"/>
</dbReference>
<accession>A0A1S3JRX3</accession>
<dbReference type="InParanoid" id="A0A1S3JRX3"/>
<dbReference type="GO" id="GO:0044549">
    <property type="term" value="F:GTP cyclohydrolase binding"/>
    <property type="evidence" value="ECO:0007669"/>
    <property type="project" value="TreeGrafter"/>
</dbReference>
<dbReference type="GO" id="GO:0009890">
    <property type="term" value="P:negative regulation of biosynthetic process"/>
    <property type="evidence" value="ECO:0007669"/>
    <property type="project" value="InterPro"/>
</dbReference>
<comment type="similarity">
    <text evidence="3">Belongs to the GFRP family.</text>
</comment>
<dbReference type="InterPro" id="IPR009112">
    <property type="entry name" value="GTP_CycHdrlase_I_reg"/>
</dbReference>
<evidence type="ECO:0000313" key="10">
    <source>
        <dbReference type="RefSeq" id="XP_013412749.1"/>
    </source>
</evidence>
<dbReference type="Gene3D" id="3.30.1410.10">
    <property type="entry name" value="GTP cyclohydrolase I feedback regulatory protein GFRP"/>
    <property type="match status" value="1"/>
</dbReference>
<reference evidence="10" key="1">
    <citation type="submission" date="2025-08" db="UniProtKB">
        <authorList>
            <consortium name="RefSeq"/>
        </authorList>
    </citation>
    <scope>IDENTIFICATION</scope>
    <source>
        <tissue evidence="10">Gonads</tissue>
    </source>
</reference>
<evidence type="ECO:0000256" key="3">
    <source>
        <dbReference type="ARBA" id="ARBA00007605"/>
    </source>
</evidence>
<keyword evidence="5" id="KW-0963">Cytoplasm</keyword>
<dbReference type="GO" id="GO:0005829">
    <property type="term" value="C:cytosol"/>
    <property type="evidence" value="ECO:0007669"/>
    <property type="project" value="UniProtKB-SubCell"/>
</dbReference>
<dbReference type="InterPro" id="IPR036717">
    <property type="entry name" value="GFRP_sf"/>
</dbReference>
<evidence type="ECO:0000256" key="6">
    <source>
        <dbReference type="ARBA" id="ARBA00023136"/>
    </source>
</evidence>
<dbReference type="OMA" id="PNLMHYL"/>
<dbReference type="SUPFAM" id="SSF69761">
    <property type="entry name" value="GTP cyclohydrolase I feedback regulatory protein, GFRP"/>
    <property type="match status" value="1"/>
</dbReference>
<dbReference type="FunFam" id="3.30.1410.10:FF:000001">
    <property type="entry name" value="GTP cyclohydrolase 1 feedback regulatory protein"/>
    <property type="match status" value="1"/>
</dbReference>
<dbReference type="Pfam" id="PF06399">
    <property type="entry name" value="GFRP"/>
    <property type="match status" value="1"/>
</dbReference>
<organism evidence="9 10">
    <name type="scientific">Lingula anatina</name>
    <name type="common">Brachiopod</name>
    <name type="synonym">Lingula unguis</name>
    <dbReference type="NCBI Taxonomy" id="7574"/>
    <lineage>
        <taxon>Eukaryota</taxon>
        <taxon>Metazoa</taxon>
        <taxon>Spiralia</taxon>
        <taxon>Lophotrochozoa</taxon>
        <taxon>Brachiopoda</taxon>
        <taxon>Linguliformea</taxon>
        <taxon>Lingulata</taxon>
        <taxon>Lingulida</taxon>
        <taxon>Linguloidea</taxon>
        <taxon>Lingulidae</taxon>
        <taxon>Lingula</taxon>
    </lineage>
</organism>
<dbReference type="GeneID" id="106175355"/>